<proteinExistence type="predicted"/>
<evidence type="ECO:0000313" key="3">
    <source>
        <dbReference type="EMBL" id="ANB54849.1"/>
    </source>
</evidence>
<dbReference type="Pfam" id="PF03869">
    <property type="entry name" value="Arc"/>
    <property type="match status" value="1"/>
</dbReference>
<dbReference type="InterPro" id="IPR013321">
    <property type="entry name" value="Arc_rbn_hlx_hlx"/>
</dbReference>
<dbReference type="InterPro" id="IPR005569">
    <property type="entry name" value="Arc_DNA-bd_dom"/>
</dbReference>
<feature type="region of interest" description="Disordered" evidence="1">
    <location>
        <begin position="44"/>
        <end position="66"/>
    </location>
</feature>
<gene>
    <name evidence="3" type="ORF">WM43_20415</name>
</gene>
<organism evidence="3 4">
    <name type="scientific">Aeromonas veronii</name>
    <dbReference type="NCBI Taxonomy" id="654"/>
    <lineage>
        <taxon>Bacteria</taxon>
        <taxon>Pseudomonadati</taxon>
        <taxon>Pseudomonadota</taxon>
        <taxon>Gammaproteobacteria</taxon>
        <taxon>Aeromonadales</taxon>
        <taxon>Aeromonadaceae</taxon>
        <taxon>Aeromonas</taxon>
    </lineage>
</organism>
<evidence type="ECO:0000259" key="2">
    <source>
        <dbReference type="Pfam" id="PF03869"/>
    </source>
</evidence>
<dbReference type="Proteomes" id="UP000076809">
    <property type="component" value="Chromosome"/>
</dbReference>
<dbReference type="Gene3D" id="1.10.1220.10">
    <property type="entry name" value="Met repressor-like"/>
    <property type="match status" value="1"/>
</dbReference>
<feature type="domain" description="Arc-like DNA binding" evidence="2">
    <location>
        <begin position="8"/>
        <end position="44"/>
    </location>
</feature>
<dbReference type="SUPFAM" id="SSF47598">
    <property type="entry name" value="Ribbon-helix-helix"/>
    <property type="match status" value="1"/>
</dbReference>
<dbReference type="RefSeq" id="WP_064339903.1">
    <property type="nucleotide sequence ID" value="NZ_CP014774.1"/>
</dbReference>
<name>A0AAC9FNG9_AERVE</name>
<evidence type="ECO:0000256" key="1">
    <source>
        <dbReference type="SAM" id="MobiDB-lite"/>
    </source>
</evidence>
<accession>A0AAC9FNG9</accession>
<dbReference type="InterPro" id="IPR010985">
    <property type="entry name" value="Ribbon_hlx_hlx"/>
</dbReference>
<reference evidence="3 4" key="1">
    <citation type="journal article" date="2016" name="J. Clin. Microbiol.">
        <title>Detection and Whole-Genome Sequencing of Carbapenemase-Producing Aeromonas hydrophila Isolates from Routine Perirectal Surveillance Culture.</title>
        <authorList>
            <person name="Hughes H.Y."/>
            <person name="Conlan S.P."/>
            <person name="Lau A.F."/>
            <person name="Dekker J.P."/>
            <person name="Michelin A.V."/>
            <person name="Youn J.H."/>
            <person name="Henderson D.K."/>
            <person name="Frank K.M."/>
            <person name="Segre J.A."/>
            <person name="Palmore T.N."/>
        </authorList>
    </citation>
    <scope>NUCLEOTIDE SEQUENCE [LARGE SCALE GENOMIC DNA]</scope>
    <source>
        <strain evidence="3 4">AVNIH1</strain>
    </source>
</reference>
<dbReference type="GO" id="GO:0006355">
    <property type="term" value="P:regulation of DNA-templated transcription"/>
    <property type="evidence" value="ECO:0007669"/>
    <property type="project" value="InterPro"/>
</dbReference>
<sequence>MSKDIQRTALRLPRDLHNAIHEAAAASGRTMNAEIVYRLQRTFDEKEAPTDSAPRQYQRKQKHTLRSDMPDEVMQELMARIQEVWDKYKAAQDK</sequence>
<dbReference type="AlphaFoldDB" id="A0AAC9FNG9"/>
<dbReference type="GO" id="GO:0003677">
    <property type="term" value="F:DNA binding"/>
    <property type="evidence" value="ECO:0007669"/>
    <property type="project" value="InterPro"/>
</dbReference>
<dbReference type="EMBL" id="CP014774">
    <property type="protein sequence ID" value="ANB54849.1"/>
    <property type="molecule type" value="Genomic_DNA"/>
</dbReference>
<protein>
    <recommendedName>
        <fullName evidence="2">Arc-like DNA binding domain-containing protein</fullName>
    </recommendedName>
</protein>
<evidence type="ECO:0000313" key="4">
    <source>
        <dbReference type="Proteomes" id="UP000076809"/>
    </source>
</evidence>